<dbReference type="PANTHER" id="PTHR11766">
    <property type="entry name" value="TYROSYL-TRNA SYNTHETASE"/>
    <property type="match status" value="1"/>
</dbReference>
<name>F5ZAB0_ALTNA</name>
<keyword evidence="6 11" id="KW-0694">RNA-binding</keyword>
<evidence type="ECO:0000256" key="11">
    <source>
        <dbReference type="PROSITE-ProRule" id="PRU00182"/>
    </source>
</evidence>
<dbReference type="EMBL" id="CP002339">
    <property type="protein sequence ID" value="AEF01880.1"/>
    <property type="molecule type" value="Genomic_DNA"/>
</dbReference>
<feature type="short sequence motif" description="'KMSKS' region" evidence="10">
    <location>
        <begin position="226"/>
        <end position="230"/>
    </location>
</feature>
<feature type="binding site" evidence="10">
    <location>
        <position position="229"/>
    </location>
    <ligand>
        <name>ATP</name>
        <dbReference type="ChEBI" id="CHEBI:30616"/>
    </ligand>
</feature>
<dbReference type="SUPFAM" id="SSF52374">
    <property type="entry name" value="Nucleotidylyl transferase"/>
    <property type="match status" value="1"/>
</dbReference>
<evidence type="ECO:0000256" key="2">
    <source>
        <dbReference type="ARBA" id="ARBA00022490"/>
    </source>
</evidence>
<dbReference type="GO" id="GO:0003723">
    <property type="term" value="F:RNA binding"/>
    <property type="evidence" value="ECO:0007669"/>
    <property type="project" value="UniProtKB-KW"/>
</dbReference>
<dbReference type="GO" id="GO:0005829">
    <property type="term" value="C:cytosol"/>
    <property type="evidence" value="ECO:0007669"/>
    <property type="project" value="TreeGrafter"/>
</dbReference>
<evidence type="ECO:0000256" key="8">
    <source>
        <dbReference type="ARBA" id="ARBA00023146"/>
    </source>
</evidence>
<dbReference type="FunFam" id="1.10.240.10:FF:000006">
    <property type="entry name" value="Tyrosine--tRNA ligase"/>
    <property type="match status" value="1"/>
</dbReference>
<dbReference type="EC" id="6.1.1.1" evidence="10"/>
<dbReference type="CDD" id="cd00165">
    <property type="entry name" value="S4"/>
    <property type="match status" value="1"/>
</dbReference>
<dbReference type="Gene3D" id="3.10.290.10">
    <property type="entry name" value="RNA-binding S4 domain"/>
    <property type="match status" value="1"/>
</dbReference>
<dbReference type="Gene3D" id="3.40.50.620">
    <property type="entry name" value="HUPs"/>
    <property type="match status" value="1"/>
</dbReference>
<accession>F5ZAB0</accession>
<dbReference type="PROSITE" id="PS50889">
    <property type="entry name" value="S4"/>
    <property type="match status" value="1"/>
</dbReference>
<sequence length="399" mass="44868">MKDWQTALAEIKRGTDEILPEEDLIEKLKSGKTLTIKAGFDPTAPDLHLGHTVLINKLRTFQQLGHTVVFLIGDFTGLIGDPTGKNVTRKPLNKEQVLENAQTYQEQVFKILDPELTQIRFNSEWMDQLGAAGMIKLAASQTVARMLERDDFKKRYNNGQPIAIHEFLYPLVQGWDSVALKSDVELGGTDQRFNLLMGRELQKEQGIKPQSIVMVPLLEGLDGVQKMSKSLNNYIGITDAPNDMFGKVMSISDDLMWRYYDLLSFRPLEEIAELKQRVENGENPRDIKILLAKEIIARFHDDAAAEGAHQDFIQRFQKNAIPDEMPEFEIALGDDGIAIGNLLKETKLVGSTSDAMRMIKQGAVKINGDKVEDTRLVLTEAGENVYQVGKRKFARITLA</sequence>
<evidence type="ECO:0000256" key="6">
    <source>
        <dbReference type="ARBA" id="ARBA00022884"/>
    </source>
</evidence>
<evidence type="ECO:0000256" key="5">
    <source>
        <dbReference type="ARBA" id="ARBA00022840"/>
    </source>
</evidence>
<feature type="short sequence motif" description="'HIGH' region" evidence="10">
    <location>
        <begin position="42"/>
        <end position="51"/>
    </location>
</feature>
<dbReference type="OrthoDB" id="9804243at2"/>
<dbReference type="Pfam" id="PF00579">
    <property type="entry name" value="tRNA-synt_1b"/>
    <property type="match status" value="1"/>
</dbReference>
<comment type="subunit">
    <text evidence="1 10">Homodimer.</text>
</comment>
<feature type="domain" description="Tyrosine--tRNA ligase SYY-like C-terminal" evidence="12">
    <location>
        <begin position="323"/>
        <end position="381"/>
    </location>
</feature>
<keyword evidence="5 10" id="KW-0067">ATP-binding</keyword>
<dbReference type="RefSeq" id="WP_013782822.1">
    <property type="nucleotide sequence ID" value="NC_015554.1"/>
</dbReference>
<dbReference type="PANTHER" id="PTHR11766:SF1">
    <property type="entry name" value="TYROSINE--TRNA LIGASE"/>
    <property type="match status" value="1"/>
</dbReference>
<dbReference type="eggNOG" id="COG0162">
    <property type="taxonomic scope" value="Bacteria"/>
</dbReference>
<dbReference type="GO" id="GO:0005524">
    <property type="term" value="F:ATP binding"/>
    <property type="evidence" value="ECO:0007669"/>
    <property type="project" value="UniProtKB-UniRule"/>
</dbReference>
<comment type="similarity">
    <text evidence="10">Belongs to the class-I aminoacyl-tRNA synthetase family. TyrS type 2 subfamily.</text>
</comment>
<evidence type="ECO:0000256" key="9">
    <source>
        <dbReference type="ARBA" id="ARBA00048248"/>
    </source>
</evidence>
<protein>
    <recommendedName>
        <fullName evidence="10">Tyrosine--tRNA ligase</fullName>
        <ecNumber evidence="10">6.1.1.1</ecNumber>
    </recommendedName>
    <alternativeName>
        <fullName evidence="10">Tyrosyl-tRNA synthetase</fullName>
        <shortName evidence="10">TyrRS</shortName>
    </alternativeName>
</protein>
<dbReference type="KEGG" id="alt:ambt_01630"/>
<gene>
    <name evidence="10" type="primary">tyrS</name>
    <name evidence="13" type="ordered locus">ambt_01630</name>
</gene>
<dbReference type="InterPro" id="IPR014729">
    <property type="entry name" value="Rossmann-like_a/b/a_fold"/>
</dbReference>
<evidence type="ECO:0000256" key="10">
    <source>
        <dbReference type="HAMAP-Rule" id="MF_02007"/>
    </source>
</evidence>
<dbReference type="Pfam" id="PF22421">
    <property type="entry name" value="SYY_C-terminal"/>
    <property type="match status" value="1"/>
</dbReference>
<dbReference type="PROSITE" id="PS00178">
    <property type="entry name" value="AA_TRNA_LIGASE_I"/>
    <property type="match status" value="1"/>
</dbReference>
<dbReference type="HOGENOM" id="CLU_024003_5_0_6"/>
<keyword evidence="4 10" id="KW-0547">Nucleotide-binding</keyword>
<comment type="function">
    <text evidence="10">Catalyzes the attachment of tyrosine to tRNA(Tyr) in a two-step reaction: tyrosine is first activated by ATP to form Tyr-AMP and then transferred to the acceptor end of tRNA(Tyr).</text>
</comment>
<evidence type="ECO:0000259" key="12">
    <source>
        <dbReference type="Pfam" id="PF22421"/>
    </source>
</evidence>
<keyword evidence="2 10" id="KW-0963">Cytoplasm</keyword>
<proteinExistence type="inferred from homology"/>
<dbReference type="InterPro" id="IPR024088">
    <property type="entry name" value="Tyr-tRNA-ligase_bac-type"/>
</dbReference>
<evidence type="ECO:0000256" key="7">
    <source>
        <dbReference type="ARBA" id="ARBA00022917"/>
    </source>
</evidence>
<dbReference type="PRINTS" id="PR01040">
    <property type="entry name" value="TRNASYNTHTYR"/>
</dbReference>
<keyword evidence="14" id="KW-1185">Reference proteome</keyword>
<dbReference type="InterPro" id="IPR002307">
    <property type="entry name" value="Tyr-tRNA-ligase"/>
</dbReference>
<evidence type="ECO:0000256" key="3">
    <source>
        <dbReference type="ARBA" id="ARBA00022598"/>
    </source>
</evidence>
<reference evidence="13 14" key="1">
    <citation type="journal article" date="2011" name="J. Bacteriol.">
        <title>Complete genome sequence of the polycyclic aromatic hydrocarbon-degrading bacterium Alteromonas sp. strain SN2.</title>
        <authorList>
            <person name="Jin H.M."/>
            <person name="Jeong H."/>
            <person name="Moon E.J."/>
            <person name="Math R.K."/>
            <person name="Lee K."/>
            <person name="Kim H.J."/>
            <person name="Jeon C.O."/>
            <person name="Oh T.K."/>
            <person name="Kim J.F."/>
        </authorList>
    </citation>
    <scope>NUCLEOTIDE SEQUENCE [LARGE SCALE GENOMIC DNA]</scope>
    <source>
        <strain evidence="14">JCM 17741 / KACC 18427 / KCTC 11700BP / SN2</strain>
    </source>
</reference>
<comment type="catalytic activity">
    <reaction evidence="9 10">
        <text>tRNA(Tyr) + L-tyrosine + ATP = L-tyrosyl-tRNA(Tyr) + AMP + diphosphate + H(+)</text>
        <dbReference type="Rhea" id="RHEA:10220"/>
        <dbReference type="Rhea" id="RHEA-COMP:9706"/>
        <dbReference type="Rhea" id="RHEA-COMP:9707"/>
        <dbReference type="ChEBI" id="CHEBI:15378"/>
        <dbReference type="ChEBI" id="CHEBI:30616"/>
        <dbReference type="ChEBI" id="CHEBI:33019"/>
        <dbReference type="ChEBI" id="CHEBI:58315"/>
        <dbReference type="ChEBI" id="CHEBI:78442"/>
        <dbReference type="ChEBI" id="CHEBI:78536"/>
        <dbReference type="ChEBI" id="CHEBI:456215"/>
        <dbReference type="EC" id="6.1.1.1"/>
    </reaction>
</comment>
<keyword evidence="7 10" id="KW-0648">Protein biosynthesis</keyword>
<dbReference type="HAMAP" id="MF_02007">
    <property type="entry name" value="Tyr_tRNA_synth_type2"/>
    <property type="match status" value="1"/>
</dbReference>
<evidence type="ECO:0000313" key="14">
    <source>
        <dbReference type="Proteomes" id="UP000000683"/>
    </source>
</evidence>
<dbReference type="Gene3D" id="1.10.240.10">
    <property type="entry name" value="Tyrosyl-Transfer RNA Synthetase"/>
    <property type="match status" value="1"/>
</dbReference>
<dbReference type="NCBIfam" id="TIGR00234">
    <property type="entry name" value="tyrS"/>
    <property type="match status" value="1"/>
</dbReference>
<dbReference type="GO" id="GO:0006437">
    <property type="term" value="P:tyrosyl-tRNA aminoacylation"/>
    <property type="evidence" value="ECO:0007669"/>
    <property type="project" value="UniProtKB-UniRule"/>
</dbReference>
<dbReference type="FunFam" id="3.10.290.10:FF:000022">
    <property type="entry name" value="Tyrosine--tRNA ligase"/>
    <property type="match status" value="1"/>
</dbReference>
<dbReference type="CDD" id="cd00805">
    <property type="entry name" value="TyrRS_core"/>
    <property type="match status" value="1"/>
</dbReference>
<dbReference type="InterPro" id="IPR054608">
    <property type="entry name" value="SYY-like_C"/>
</dbReference>
<organism evidence="13 14">
    <name type="scientific">Alteromonas naphthalenivorans</name>
    <dbReference type="NCBI Taxonomy" id="715451"/>
    <lineage>
        <taxon>Bacteria</taxon>
        <taxon>Pseudomonadati</taxon>
        <taxon>Pseudomonadota</taxon>
        <taxon>Gammaproteobacteria</taxon>
        <taxon>Alteromonadales</taxon>
        <taxon>Alteromonadaceae</taxon>
        <taxon>Alteromonas/Salinimonas group</taxon>
        <taxon>Alteromonas</taxon>
    </lineage>
</organism>
<dbReference type="Proteomes" id="UP000000683">
    <property type="component" value="Chromosome"/>
</dbReference>
<evidence type="ECO:0000256" key="1">
    <source>
        <dbReference type="ARBA" id="ARBA00011738"/>
    </source>
</evidence>
<dbReference type="AlphaFoldDB" id="F5ZAB0"/>
<dbReference type="GO" id="GO:0004831">
    <property type="term" value="F:tyrosine-tRNA ligase activity"/>
    <property type="evidence" value="ECO:0007669"/>
    <property type="project" value="UniProtKB-UniRule"/>
</dbReference>
<dbReference type="InterPro" id="IPR036986">
    <property type="entry name" value="S4_RNA-bd_sf"/>
</dbReference>
<dbReference type="FunFam" id="3.40.50.620:FF:000061">
    <property type="entry name" value="Tyrosine--tRNA ligase"/>
    <property type="match status" value="1"/>
</dbReference>
<keyword evidence="8 10" id="KW-0030">Aminoacyl-tRNA synthetase</keyword>
<evidence type="ECO:0000313" key="13">
    <source>
        <dbReference type="EMBL" id="AEF01880.1"/>
    </source>
</evidence>
<comment type="subcellular location">
    <subcellularLocation>
        <location evidence="10">Cytoplasm</location>
    </subcellularLocation>
</comment>
<dbReference type="InterPro" id="IPR002305">
    <property type="entry name" value="aa-tRNA-synth_Ic"/>
</dbReference>
<keyword evidence="3 10" id="KW-0436">Ligase</keyword>
<dbReference type="InterPro" id="IPR024108">
    <property type="entry name" value="Tyr-tRNA-ligase_bac_2"/>
</dbReference>
<dbReference type="InterPro" id="IPR001412">
    <property type="entry name" value="aa-tRNA-synth_I_CS"/>
</dbReference>
<dbReference type="SUPFAM" id="SSF55174">
    <property type="entry name" value="Alpha-L RNA-binding motif"/>
    <property type="match status" value="1"/>
</dbReference>
<evidence type="ECO:0000256" key="4">
    <source>
        <dbReference type="ARBA" id="ARBA00022741"/>
    </source>
</evidence>